<accession>A0A1J4KTL5</accession>
<feature type="compositionally biased region" description="Basic and acidic residues" evidence="1">
    <location>
        <begin position="85"/>
        <end position="95"/>
    </location>
</feature>
<reference evidence="2" key="1">
    <citation type="submission" date="2016-10" db="EMBL/GenBank/DDBJ databases">
        <authorList>
            <person name="Benchimol M."/>
            <person name="Almeida L.G."/>
            <person name="Vasconcelos A.T."/>
            <person name="Perreira-Neves A."/>
            <person name="Rosa I.A."/>
            <person name="Tasca T."/>
            <person name="Bogo M.R."/>
            <person name="de Souza W."/>
        </authorList>
    </citation>
    <scope>NUCLEOTIDE SEQUENCE [LARGE SCALE GENOMIC DNA]</scope>
    <source>
        <strain evidence="2">K</strain>
    </source>
</reference>
<evidence type="ECO:0000256" key="1">
    <source>
        <dbReference type="SAM" id="MobiDB-lite"/>
    </source>
</evidence>
<feature type="region of interest" description="Disordered" evidence="1">
    <location>
        <begin position="330"/>
        <end position="367"/>
    </location>
</feature>
<proteinExistence type="predicted"/>
<dbReference type="GeneID" id="94849267"/>
<feature type="region of interest" description="Disordered" evidence="1">
    <location>
        <begin position="271"/>
        <end position="316"/>
    </location>
</feature>
<comment type="caution">
    <text evidence="2">The sequence shown here is derived from an EMBL/GenBank/DDBJ whole genome shotgun (WGS) entry which is preliminary data.</text>
</comment>
<protein>
    <recommendedName>
        <fullName evidence="4">Sperm-tail PG-rich repeat family protein</fullName>
    </recommendedName>
</protein>
<dbReference type="VEuPathDB" id="TrichDB:TRFO_42962"/>
<dbReference type="PANTHER" id="PTHR21580">
    <property type="entry name" value="SHIPPO-1-RELATED"/>
    <property type="match status" value="1"/>
</dbReference>
<dbReference type="InterPro" id="IPR010736">
    <property type="entry name" value="SHIPPO-rpt"/>
</dbReference>
<dbReference type="InterPro" id="IPR051291">
    <property type="entry name" value="CIMAP"/>
</dbReference>
<evidence type="ECO:0000313" key="3">
    <source>
        <dbReference type="Proteomes" id="UP000179807"/>
    </source>
</evidence>
<evidence type="ECO:0000313" key="2">
    <source>
        <dbReference type="EMBL" id="OHT14603.1"/>
    </source>
</evidence>
<evidence type="ECO:0008006" key="4">
    <source>
        <dbReference type="Google" id="ProtNLM"/>
    </source>
</evidence>
<dbReference type="AlphaFoldDB" id="A0A1J4KTL5"/>
<feature type="region of interest" description="Disordered" evidence="1">
    <location>
        <begin position="75"/>
        <end position="107"/>
    </location>
</feature>
<dbReference type="Pfam" id="PF07004">
    <property type="entry name" value="SHIPPO-rpt"/>
    <property type="match status" value="4"/>
</dbReference>
<feature type="compositionally biased region" description="Low complexity" evidence="1">
    <location>
        <begin position="349"/>
        <end position="359"/>
    </location>
</feature>
<dbReference type="OrthoDB" id="406368at2759"/>
<name>A0A1J4KTL5_9EUKA</name>
<sequence length="502" mass="56906">MIIIKIPRNSFFYKISFFDLFSPNIKRAVNNVQIYDFMIYALTTSRNFTNVIRNTPEELGPGSYEIIPKMGNKKKMKAPFGSKTTNREIFPRPELEPPSPGEYEPKPLSSSIKIASVFQSESPRKFFTPQKTPSPADYGKIEDWKKAPQKPSQKKLRTARPPSGFIGQDVTCYSINQNGEWVPIKKEKRGPEFIGPGSYTPIEYPTNYRISMDTNAKREIFVNRENVPDPCKYSPSKRNDKLPVAIRELSRSAPIDGGEPAFVNLKTWVSSNQEEGSPAFRNREKRKAFPDPEPTPSPTVYYHPSKREYKPGNSFGHKMDRKFTAIEAKVDTPGPGAYEGKTINWIKGTTGTTPRSNTTLDYSEKTPGPGSYIKVKTWDKSKRPSSVFQSRTKRELDRIEILPGSADYSPQITDHNRAIPPLIHESRNSTLGNWVSKDKCETPAPDVYQHIDFNPGKGITIPYKYRDDDSDNRIPGPGAYNVIHGSLDVKSYNSYVRKQSKK</sequence>
<gene>
    <name evidence="2" type="ORF">TRFO_42962</name>
</gene>
<dbReference type="RefSeq" id="XP_068367739.1">
    <property type="nucleotide sequence ID" value="XM_068514563.1"/>
</dbReference>
<dbReference type="Proteomes" id="UP000179807">
    <property type="component" value="Unassembled WGS sequence"/>
</dbReference>
<keyword evidence="3" id="KW-1185">Reference proteome</keyword>
<organism evidence="2 3">
    <name type="scientific">Tritrichomonas foetus</name>
    <dbReference type="NCBI Taxonomy" id="1144522"/>
    <lineage>
        <taxon>Eukaryota</taxon>
        <taxon>Metamonada</taxon>
        <taxon>Parabasalia</taxon>
        <taxon>Tritrichomonadida</taxon>
        <taxon>Tritrichomonadidae</taxon>
        <taxon>Tritrichomonas</taxon>
    </lineage>
</organism>
<dbReference type="EMBL" id="MLAK01000343">
    <property type="protein sequence ID" value="OHT14603.1"/>
    <property type="molecule type" value="Genomic_DNA"/>
</dbReference>
<feature type="region of interest" description="Disordered" evidence="1">
    <location>
        <begin position="123"/>
        <end position="163"/>
    </location>
</feature>